<evidence type="ECO:0000313" key="2">
    <source>
        <dbReference type="Proteomes" id="UP000014003"/>
    </source>
</evidence>
<protein>
    <submittedName>
        <fullName evidence="1">Uncharacterized protein</fullName>
    </submittedName>
</protein>
<feature type="non-terminal residue" evidence="1">
    <location>
        <position position="21"/>
    </location>
</feature>
<name>R8CB50_BACCE</name>
<proteinExistence type="predicted"/>
<dbReference type="HOGENOM" id="CLU_3428894_0_0_9"/>
<comment type="caution">
    <text evidence="1">The sequence shown here is derived from an EMBL/GenBank/DDBJ whole genome shotgun (WGS) entry which is preliminary data.</text>
</comment>
<evidence type="ECO:0000313" key="1">
    <source>
        <dbReference type="EMBL" id="EOO08765.1"/>
    </source>
</evidence>
<gene>
    <name evidence="1" type="ORF">IGA_06312</name>
</gene>
<dbReference type="Proteomes" id="UP000014003">
    <property type="component" value="Unassembled WGS sequence"/>
</dbReference>
<organism evidence="1 2">
    <name type="scientific">Bacillus cereus HuA3-9</name>
    <dbReference type="NCBI Taxonomy" id="1053205"/>
    <lineage>
        <taxon>Bacteria</taxon>
        <taxon>Bacillati</taxon>
        <taxon>Bacillota</taxon>
        <taxon>Bacilli</taxon>
        <taxon>Bacillales</taxon>
        <taxon>Bacillaceae</taxon>
        <taxon>Bacillus</taxon>
        <taxon>Bacillus cereus group</taxon>
    </lineage>
</organism>
<reference evidence="1 2" key="1">
    <citation type="submission" date="2012-12" db="EMBL/GenBank/DDBJ databases">
        <title>The Genome Sequence of Bacillus cereus HuA3-9.</title>
        <authorList>
            <consortium name="The Broad Institute Genome Sequencing Platform"/>
            <consortium name="The Broad Institute Genome Sequencing Center for Infectious Disease"/>
            <person name="Feldgarden M."/>
            <person name="Van der Auwera G.A."/>
            <person name="Mahillon J."/>
            <person name="Duprez V."/>
            <person name="Timmery S."/>
            <person name="Mattelet C."/>
            <person name="Dierick K."/>
            <person name="Sun M."/>
            <person name="Yu Z."/>
            <person name="Zhu L."/>
            <person name="Hu X."/>
            <person name="Shank E.B."/>
            <person name="Swiecicka I."/>
            <person name="Hansen B.M."/>
            <person name="Andrup L."/>
            <person name="Walker B."/>
            <person name="Young S.K."/>
            <person name="Zeng Q."/>
            <person name="Gargeya S."/>
            <person name="Fitzgerald M."/>
            <person name="Haas B."/>
            <person name="Abouelleil A."/>
            <person name="Alvarado L."/>
            <person name="Arachchi H.M."/>
            <person name="Berlin A.M."/>
            <person name="Chapman S.B."/>
            <person name="Dewar J."/>
            <person name="Goldberg J."/>
            <person name="Griggs A."/>
            <person name="Gujja S."/>
            <person name="Hansen M."/>
            <person name="Howarth C."/>
            <person name="Imamovic A."/>
            <person name="Larimer J."/>
            <person name="McCowan C."/>
            <person name="Murphy C."/>
            <person name="Neiman D."/>
            <person name="Pearson M."/>
            <person name="Priest M."/>
            <person name="Roberts A."/>
            <person name="Saif S."/>
            <person name="Shea T."/>
            <person name="Sisk P."/>
            <person name="Sykes S."/>
            <person name="Wortman J."/>
            <person name="Nusbaum C."/>
            <person name="Birren B."/>
        </authorList>
    </citation>
    <scope>NUCLEOTIDE SEQUENCE [LARGE SCALE GENOMIC DNA]</scope>
    <source>
        <strain evidence="1 2">HuA3-9</strain>
    </source>
</reference>
<dbReference type="EMBL" id="AHDZ01000090">
    <property type="protein sequence ID" value="EOO08765.1"/>
    <property type="molecule type" value="Genomic_DNA"/>
</dbReference>
<dbReference type="AlphaFoldDB" id="R8CB50"/>
<sequence>MSVLLGIGALYIAWEFSNRVL</sequence>
<accession>R8CB50</accession>